<keyword evidence="1" id="KW-0732">Signal</keyword>
<dbReference type="Proteomes" id="UP001164506">
    <property type="component" value="Chromosome"/>
</dbReference>
<feature type="chain" id="PRO_5046604751" evidence="1">
    <location>
        <begin position="30"/>
        <end position="178"/>
    </location>
</feature>
<evidence type="ECO:0000313" key="3">
    <source>
        <dbReference type="EMBL" id="UZX22053.1"/>
    </source>
</evidence>
<name>A0ABY6QYL2_9ACTN</name>
<dbReference type="RefSeq" id="WP_190101583.1">
    <property type="nucleotide sequence ID" value="NZ_BMUH01000001.1"/>
</dbReference>
<dbReference type="Pfam" id="PF14200">
    <property type="entry name" value="RicinB_lectin_2"/>
    <property type="match status" value="1"/>
</dbReference>
<keyword evidence="4" id="KW-1185">Reference proteome</keyword>
<sequence length="178" mass="19549">MRIRTVAAAMTMVAAAALGSFATAAPAQAADRYNIEIDLADGKCLDVPNSDFRDRAEVQEWSCNGTNAQRWDVVYVSSKYFQVRAHANPSLCLNNWNGKGAKGDPIMLHPCNTSDDSWFNQVGSGWNDYFQFQPIDAASTCVTAWGGTAQGAKMRLDTCSNNSYGSYFDLWNIVHSEN</sequence>
<feature type="signal peptide" evidence="1">
    <location>
        <begin position="1"/>
        <end position="29"/>
    </location>
</feature>
<accession>A0ABY6QYL2</accession>
<dbReference type="CDD" id="cd00161">
    <property type="entry name" value="beta-trefoil_Ricin-like"/>
    <property type="match status" value="1"/>
</dbReference>
<dbReference type="InterPro" id="IPR000772">
    <property type="entry name" value="Ricin_B_lectin"/>
</dbReference>
<dbReference type="InterPro" id="IPR035992">
    <property type="entry name" value="Ricin_B-like_lectins"/>
</dbReference>
<dbReference type="Gene3D" id="2.80.10.50">
    <property type="match status" value="1"/>
</dbReference>
<organism evidence="3 4">
    <name type="scientific">Streptomyces tanashiensis</name>
    <dbReference type="NCBI Taxonomy" id="67367"/>
    <lineage>
        <taxon>Bacteria</taxon>
        <taxon>Bacillati</taxon>
        <taxon>Actinomycetota</taxon>
        <taxon>Actinomycetes</taxon>
        <taxon>Kitasatosporales</taxon>
        <taxon>Streptomycetaceae</taxon>
        <taxon>Streptomyces</taxon>
    </lineage>
</organism>
<feature type="domain" description="Ricin B lectin" evidence="2">
    <location>
        <begin position="31"/>
        <end position="108"/>
    </location>
</feature>
<evidence type="ECO:0000259" key="2">
    <source>
        <dbReference type="Pfam" id="PF14200"/>
    </source>
</evidence>
<reference evidence="3" key="1">
    <citation type="submission" date="2021-09" db="EMBL/GenBank/DDBJ databases">
        <title>Complete genome sequence and metabolic characterization of Streptomyces tanashiensis DSM 731 the producer of antibacterial Kalafungin and diverse secondary metabolites.</title>
        <authorList>
            <person name="Abbasi M.N."/>
            <person name="Anwar M.N."/>
            <person name="Alam K."/>
            <person name="Shoaib M."/>
            <person name="Lin Z."/>
            <person name="Hayat M."/>
            <person name="Ali M.I."/>
            <person name="Malik H.M.T."/>
            <person name="Ahmed I."/>
            <person name="Li A."/>
            <person name="Hailong Wang H."/>
            <person name="Zhang Y."/>
        </authorList>
    </citation>
    <scope>NUCLEOTIDE SEQUENCE</scope>
    <source>
        <strain evidence="3">Kala</strain>
    </source>
</reference>
<dbReference type="EMBL" id="CP084204">
    <property type="protein sequence ID" value="UZX22053.1"/>
    <property type="molecule type" value="Genomic_DNA"/>
</dbReference>
<evidence type="ECO:0000256" key="1">
    <source>
        <dbReference type="SAM" id="SignalP"/>
    </source>
</evidence>
<gene>
    <name evidence="3" type="ORF">LDH80_15555</name>
</gene>
<protein>
    <submittedName>
        <fullName evidence="3">RICIN domain-containing protein</fullName>
    </submittedName>
</protein>
<proteinExistence type="predicted"/>
<dbReference type="GeneID" id="95600880"/>
<dbReference type="SUPFAM" id="SSF50370">
    <property type="entry name" value="Ricin B-like lectins"/>
    <property type="match status" value="1"/>
</dbReference>
<dbReference type="PROSITE" id="PS50231">
    <property type="entry name" value="RICIN_B_LECTIN"/>
    <property type="match status" value="1"/>
</dbReference>
<evidence type="ECO:0000313" key="4">
    <source>
        <dbReference type="Proteomes" id="UP001164506"/>
    </source>
</evidence>